<accession>D8RC87</accession>
<dbReference type="GO" id="GO:0050832">
    <property type="term" value="P:defense response to fungus"/>
    <property type="evidence" value="ECO:0007669"/>
    <property type="project" value="UniProtKB-ARBA"/>
</dbReference>
<dbReference type="SUPFAM" id="SSF53955">
    <property type="entry name" value="Lysozyme-like"/>
    <property type="match status" value="1"/>
</dbReference>
<dbReference type="OrthoDB" id="5985073at2759"/>
<dbReference type="Pfam" id="PF00182">
    <property type="entry name" value="Glyco_hydro_19"/>
    <property type="match status" value="1"/>
</dbReference>
<dbReference type="CDD" id="cd00325">
    <property type="entry name" value="chitinase_GH19"/>
    <property type="match status" value="1"/>
</dbReference>
<dbReference type="EMBL" id="GL377576">
    <property type="protein sequence ID" value="EFJ30086.1"/>
    <property type="molecule type" value="Genomic_DNA"/>
</dbReference>
<feature type="region of interest" description="Disordered" evidence="4">
    <location>
        <begin position="33"/>
        <end position="52"/>
    </location>
</feature>
<dbReference type="PROSITE" id="PS00773">
    <property type="entry name" value="CHITINASE_19_1"/>
    <property type="match status" value="1"/>
</dbReference>
<dbReference type="GO" id="GO:0004568">
    <property type="term" value="F:chitinase activity"/>
    <property type="evidence" value="ECO:0000318"/>
    <property type="project" value="GO_Central"/>
</dbReference>
<dbReference type="Gene3D" id="3.30.20.10">
    <property type="entry name" value="Endochitinase, domain 2"/>
    <property type="match status" value="1"/>
</dbReference>
<gene>
    <name evidence="8" type="ORF">SELMODRAFT_145836</name>
</gene>
<feature type="disulfide bond" evidence="3">
    <location>
        <begin position="77"/>
        <end position="137"/>
    </location>
</feature>
<dbReference type="Gene3D" id="1.10.530.10">
    <property type="match status" value="1"/>
</dbReference>
<dbReference type="GO" id="GO:0006032">
    <property type="term" value="P:chitin catabolic process"/>
    <property type="evidence" value="ECO:0007669"/>
    <property type="project" value="InterPro"/>
</dbReference>
<dbReference type="Gramene" id="EFJ30086">
    <property type="protein sequence ID" value="EFJ30086"/>
    <property type="gene ID" value="SELMODRAFT_145836"/>
</dbReference>
<dbReference type="GO" id="GO:0005975">
    <property type="term" value="P:carbohydrate metabolic process"/>
    <property type="evidence" value="ECO:0007669"/>
    <property type="project" value="InterPro"/>
</dbReference>
<dbReference type="STRING" id="88036.D8RC87"/>
<evidence type="ECO:0000259" key="6">
    <source>
        <dbReference type="PROSITE" id="PS00773"/>
    </source>
</evidence>
<dbReference type="HOGENOM" id="CLU_045506_1_0_1"/>
<reference evidence="8 9" key="1">
    <citation type="journal article" date="2011" name="Science">
        <title>The Selaginella genome identifies genetic changes associated with the evolution of vascular plants.</title>
        <authorList>
            <person name="Banks J.A."/>
            <person name="Nishiyama T."/>
            <person name="Hasebe M."/>
            <person name="Bowman J.L."/>
            <person name="Gribskov M."/>
            <person name="dePamphilis C."/>
            <person name="Albert V.A."/>
            <person name="Aono N."/>
            <person name="Aoyama T."/>
            <person name="Ambrose B.A."/>
            <person name="Ashton N.W."/>
            <person name="Axtell M.J."/>
            <person name="Barker E."/>
            <person name="Barker M.S."/>
            <person name="Bennetzen J.L."/>
            <person name="Bonawitz N.D."/>
            <person name="Chapple C."/>
            <person name="Cheng C."/>
            <person name="Correa L.G."/>
            <person name="Dacre M."/>
            <person name="DeBarry J."/>
            <person name="Dreyer I."/>
            <person name="Elias M."/>
            <person name="Engstrom E.M."/>
            <person name="Estelle M."/>
            <person name="Feng L."/>
            <person name="Finet C."/>
            <person name="Floyd S.K."/>
            <person name="Frommer W.B."/>
            <person name="Fujita T."/>
            <person name="Gramzow L."/>
            <person name="Gutensohn M."/>
            <person name="Harholt J."/>
            <person name="Hattori M."/>
            <person name="Heyl A."/>
            <person name="Hirai T."/>
            <person name="Hiwatashi Y."/>
            <person name="Ishikawa M."/>
            <person name="Iwata M."/>
            <person name="Karol K.G."/>
            <person name="Koehler B."/>
            <person name="Kolukisaoglu U."/>
            <person name="Kubo M."/>
            <person name="Kurata T."/>
            <person name="Lalonde S."/>
            <person name="Li K."/>
            <person name="Li Y."/>
            <person name="Litt A."/>
            <person name="Lyons E."/>
            <person name="Manning G."/>
            <person name="Maruyama T."/>
            <person name="Michael T.P."/>
            <person name="Mikami K."/>
            <person name="Miyazaki S."/>
            <person name="Morinaga S."/>
            <person name="Murata T."/>
            <person name="Mueller-Roeber B."/>
            <person name="Nelson D.R."/>
            <person name="Obara M."/>
            <person name="Oguri Y."/>
            <person name="Olmstead R.G."/>
            <person name="Onodera N."/>
            <person name="Petersen B.L."/>
            <person name="Pils B."/>
            <person name="Prigge M."/>
            <person name="Rensing S.A."/>
            <person name="Riano-Pachon D.M."/>
            <person name="Roberts A.W."/>
            <person name="Sato Y."/>
            <person name="Scheller H.V."/>
            <person name="Schulz B."/>
            <person name="Schulz C."/>
            <person name="Shakirov E.V."/>
            <person name="Shibagaki N."/>
            <person name="Shinohara N."/>
            <person name="Shippen D.E."/>
            <person name="Soerensen I."/>
            <person name="Sotooka R."/>
            <person name="Sugimoto N."/>
            <person name="Sugita M."/>
            <person name="Sumikawa N."/>
            <person name="Tanurdzic M."/>
            <person name="Theissen G."/>
            <person name="Ulvskov P."/>
            <person name="Wakazuki S."/>
            <person name="Weng J.K."/>
            <person name="Willats W.W."/>
            <person name="Wipf D."/>
            <person name="Wolf P.G."/>
            <person name="Yang L."/>
            <person name="Zimmer A.D."/>
            <person name="Zhu Q."/>
            <person name="Mitros T."/>
            <person name="Hellsten U."/>
            <person name="Loque D."/>
            <person name="Otillar R."/>
            <person name="Salamov A."/>
            <person name="Schmutz J."/>
            <person name="Shapiro H."/>
            <person name="Lindquist E."/>
            <person name="Lucas S."/>
            <person name="Rokhsar D."/>
            <person name="Grigoriev I.V."/>
        </authorList>
    </citation>
    <scope>NUCLEOTIDE SEQUENCE [LARGE SCALE GENOMIC DNA]</scope>
</reference>
<evidence type="ECO:0000256" key="3">
    <source>
        <dbReference type="PIRSR" id="PIRSR001060-2"/>
    </source>
</evidence>
<dbReference type="InterPro" id="IPR000726">
    <property type="entry name" value="Glyco_hydro_19_cat"/>
</dbReference>
<dbReference type="KEGG" id="smo:SELMODRAFT_145836"/>
<evidence type="ECO:0000313" key="9">
    <source>
        <dbReference type="Proteomes" id="UP000001514"/>
    </source>
</evidence>
<dbReference type="eggNOG" id="KOG4742">
    <property type="taxonomic scope" value="Eukaryota"/>
</dbReference>
<dbReference type="Proteomes" id="UP000001514">
    <property type="component" value="Unassembled WGS sequence"/>
</dbReference>
<feature type="disulfide bond" evidence="3">
    <location>
        <begin position="256"/>
        <end position="288"/>
    </location>
</feature>
<evidence type="ECO:0000313" key="8">
    <source>
        <dbReference type="EMBL" id="EFJ30086.1"/>
    </source>
</evidence>
<evidence type="ECO:0000256" key="1">
    <source>
        <dbReference type="ARBA" id="ARBA00022821"/>
    </source>
</evidence>
<keyword evidence="9" id="KW-1185">Reference proteome</keyword>
<dbReference type="PANTHER" id="PTHR22595:SF79">
    <property type="entry name" value="CHITINASE 12"/>
    <property type="match status" value="1"/>
</dbReference>
<evidence type="ECO:0000256" key="4">
    <source>
        <dbReference type="SAM" id="MobiDB-lite"/>
    </source>
</evidence>
<name>D8RC87_SELML</name>
<evidence type="ECO:0000256" key="5">
    <source>
        <dbReference type="SAM" id="SignalP"/>
    </source>
</evidence>
<dbReference type="GO" id="GO:0016998">
    <property type="term" value="P:cell wall macromolecule catabolic process"/>
    <property type="evidence" value="ECO:0007669"/>
    <property type="project" value="InterPro"/>
</dbReference>
<keyword evidence="2 3" id="KW-1015">Disulfide bond</keyword>
<sequence>MAFAKLSLALISSLLLVLSSLVAANHCDCGGKRGGRAQGGHSHNTTSPSPPTIDIGALVSSDLFDQLLDNKKAVMGCAGSSFYTHASFMAAAKAFPAFGCTGSPEQRKTEIAAFFAQTSAQTAGGGLPGGLLSSGYCMVESHDKNRYCQQSEAWPCAPGKSYHGRGPLQLKWNFNYGACGRAVGFDGIKNPEIVAKDPEVAFKTALWFWMTPQGNAPSCHDVILGVWKPSKVDISAGRTTGCYGTVTNIINGREECGQGPNAHGKVRVGFYKRLGVLLGVDTGPNVDCYNQKPWN</sequence>
<evidence type="ECO:0000259" key="7">
    <source>
        <dbReference type="PROSITE" id="PS00774"/>
    </source>
</evidence>
<feature type="domain" description="Glycoside hydrolase family 19 catalytic" evidence="7">
    <location>
        <begin position="200"/>
        <end position="210"/>
    </location>
</feature>
<dbReference type="PIRSF" id="PIRSF001060">
    <property type="entry name" value="Endochitinase"/>
    <property type="match status" value="1"/>
</dbReference>
<keyword evidence="5" id="KW-0732">Signal</keyword>
<dbReference type="PROSITE" id="PS00774">
    <property type="entry name" value="CHITINASE_19_2"/>
    <property type="match status" value="1"/>
</dbReference>
<feature type="disulfide bond" evidence="3">
    <location>
        <begin position="148"/>
        <end position="156"/>
    </location>
</feature>
<dbReference type="InParanoid" id="D8RC87"/>
<dbReference type="InterPro" id="IPR023346">
    <property type="entry name" value="Lysozyme-like_dom_sf"/>
</dbReference>
<evidence type="ECO:0000256" key="2">
    <source>
        <dbReference type="ARBA" id="ARBA00023157"/>
    </source>
</evidence>
<dbReference type="InterPro" id="IPR016283">
    <property type="entry name" value="Glyco_hydro_19"/>
</dbReference>
<dbReference type="PANTHER" id="PTHR22595">
    <property type="entry name" value="CHITINASE-RELATED"/>
    <property type="match status" value="1"/>
</dbReference>
<dbReference type="OMA" id="CHEGRCC"/>
<dbReference type="FunFam" id="3.30.20.10:FF:000001">
    <property type="entry name" value="Endochitinase (Chitinase)"/>
    <property type="match status" value="1"/>
</dbReference>
<feature type="domain" description="Glycoside hydrolase family 19 catalytic" evidence="6">
    <location>
        <begin position="77"/>
        <end position="99"/>
    </location>
</feature>
<feature type="signal peptide" evidence="5">
    <location>
        <begin position="1"/>
        <end position="24"/>
    </location>
</feature>
<feature type="chain" id="PRO_5003121685" description="Glycoside hydrolase family 19 catalytic domain-containing protein" evidence="5">
    <location>
        <begin position="25"/>
        <end position="295"/>
    </location>
</feature>
<dbReference type="AlphaFoldDB" id="D8RC87"/>
<proteinExistence type="predicted"/>
<protein>
    <recommendedName>
        <fullName evidence="6 7">Glycoside hydrolase family 19 catalytic domain-containing protein</fullName>
    </recommendedName>
</protein>
<keyword evidence="1" id="KW-0611">Plant defense</keyword>
<organism evidence="9">
    <name type="scientific">Selaginella moellendorffii</name>
    <name type="common">Spikemoss</name>
    <dbReference type="NCBI Taxonomy" id="88036"/>
    <lineage>
        <taxon>Eukaryota</taxon>
        <taxon>Viridiplantae</taxon>
        <taxon>Streptophyta</taxon>
        <taxon>Embryophyta</taxon>
        <taxon>Tracheophyta</taxon>
        <taxon>Lycopodiopsida</taxon>
        <taxon>Selaginellales</taxon>
        <taxon>Selaginellaceae</taxon>
        <taxon>Selaginella</taxon>
    </lineage>
</organism>